<accession>A0A7W8LQH2</accession>
<dbReference type="Proteomes" id="UP000525389">
    <property type="component" value="Unassembled WGS sequence"/>
</dbReference>
<dbReference type="RefSeq" id="WP_184028599.1">
    <property type="nucleotide sequence ID" value="NZ_JACHFN010000006.1"/>
</dbReference>
<dbReference type="AlphaFoldDB" id="A0A7W8LQH2"/>
<gene>
    <name evidence="2" type="ORF">HNQ09_002030</name>
</gene>
<dbReference type="EMBL" id="JACHFN010000006">
    <property type="protein sequence ID" value="MBB5234592.1"/>
    <property type="molecule type" value="Genomic_DNA"/>
</dbReference>
<name>A0A7W8LQH2_9DEIO</name>
<protein>
    <submittedName>
        <fullName evidence="2">Uncharacterized protein</fullName>
    </submittedName>
</protein>
<evidence type="ECO:0000256" key="1">
    <source>
        <dbReference type="SAM" id="MobiDB-lite"/>
    </source>
</evidence>
<feature type="compositionally biased region" description="Low complexity" evidence="1">
    <location>
        <begin position="102"/>
        <end position="114"/>
    </location>
</feature>
<reference evidence="2 3" key="1">
    <citation type="submission" date="2020-08" db="EMBL/GenBank/DDBJ databases">
        <title>Genomic Encyclopedia of Type Strains, Phase IV (KMG-IV): sequencing the most valuable type-strain genomes for metagenomic binning, comparative biology and taxonomic classification.</title>
        <authorList>
            <person name="Goeker M."/>
        </authorList>
    </citation>
    <scope>NUCLEOTIDE SEQUENCE [LARGE SCALE GENOMIC DNA]</scope>
    <source>
        <strain evidence="2 3">DSM 101791</strain>
    </source>
</reference>
<sequence>MKFLLIVLLVLVVAAVLLSLRKRRSAGPRLPSARPPGTAGLDEEVALRPDVDPAAVAAARARISADVPDEVLSDALLDATPRQLASMLAAVPAEVMAGAVGRPAGAGAAQPQQASREDLASLKKVSESVDDLEIWSFGDKS</sequence>
<organism evidence="2 3">
    <name type="scientific">Deinococcus budaensis</name>
    <dbReference type="NCBI Taxonomy" id="1665626"/>
    <lineage>
        <taxon>Bacteria</taxon>
        <taxon>Thermotogati</taxon>
        <taxon>Deinococcota</taxon>
        <taxon>Deinococci</taxon>
        <taxon>Deinococcales</taxon>
        <taxon>Deinococcaceae</taxon>
        <taxon>Deinococcus</taxon>
    </lineage>
</organism>
<feature type="region of interest" description="Disordered" evidence="1">
    <location>
        <begin position="102"/>
        <end position="121"/>
    </location>
</feature>
<keyword evidence="3" id="KW-1185">Reference proteome</keyword>
<evidence type="ECO:0000313" key="2">
    <source>
        <dbReference type="EMBL" id="MBB5234592.1"/>
    </source>
</evidence>
<proteinExistence type="predicted"/>
<comment type="caution">
    <text evidence="2">The sequence shown here is derived from an EMBL/GenBank/DDBJ whole genome shotgun (WGS) entry which is preliminary data.</text>
</comment>
<evidence type="ECO:0000313" key="3">
    <source>
        <dbReference type="Proteomes" id="UP000525389"/>
    </source>
</evidence>